<dbReference type="OrthoDB" id="6365728at2759"/>
<feature type="coiled-coil region" evidence="1">
    <location>
        <begin position="718"/>
        <end position="788"/>
    </location>
</feature>
<dbReference type="PANTHER" id="PTHR34251:SF1">
    <property type="entry name" value="LEUCINE, GLUTAMATE AND LYSINE RICH 1"/>
    <property type="match status" value="1"/>
</dbReference>
<feature type="compositionally biased region" description="Low complexity" evidence="2">
    <location>
        <begin position="11"/>
        <end position="27"/>
    </location>
</feature>
<keyword evidence="4" id="KW-1185">Reference proteome</keyword>
<evidence type="ECO:0008006" key="5">
    <source>
        <dbReference type="Google" id="ProtNLM"/>
    </source>
</evidence>
<evidence type="ECO:0000313" key="4">
    <source>
        <dbReference type="Proteomes" id="UP000094569"/>
    </source>
</evidence>
<dbReference type="Gene3D" id="1.10.287.1490">
    <property type="match status" value="1"/>
</dbReference>
<dbReference type="EMBL" id="JXNT01000004">
    <property type="protein sequence ID" value="ODM19849.1"/>
    <property type="molecule type" value="Genomic_DNA"/>
</dbReference>
<reference evidence="3 4" key="1">
    <citation type="journal article" date="2016" name="BMC Genomics">
        <title>Comparative genomic and transcriptomic analyses of the Fuzhuan brick tea-fermentation fungus Aspergillus cristatus.</title>
        <authorList>
            <person name="Ge Y."/>
            <person name="Wang Y."/>
            <person name="Liu Y."/>
            <person name="Tan Y."/>
            <person name="Ren X."/>
            <person name="Zhang X."/>
            <person name="Hyde K.D."/>
            <person name="Liu Y."/>
            <person name="Liu Z."/>
        </authorList>
    </citation>
    <scope>NUCLEOTIDE SEQUENCE [LARGE SCALE GENOMIC DNA]</scope>
    <source>
        <strain evidence="3 4">GZAAS20.1005</strain>
    </source>
</reference>
<feature type="region of interest" description="Disordered" evidence="2">
    <location>
        <begin position="1"/>
        <end position="388"/>
    </location>
</feature>
<feature type="compositionally biased region" description="Pro residues" evidence="2">
    <location>
        <begin position="321"/>
        <end position="338"/>
    </location>
</feature>
<dbReference type="InterPro" id="IPR038799">
    <property type="entry name" value="LEKR1"/>
</dbReference>
<feature type="compositionally biased region" description="Polar residues" evidence="2">
    <location>
        <begin position="102"/>
        <end position="113"/>
    </location>
</feature>
<feature type="compositionally biased region" description="Low complexity" evidence="2">
    <location>
        <begin position="42"/>
        <end position="55"/>
    </location>
</feature>
<feature type="coiled-coil region" evidence="1">
    <location>
        <begin position="560"/>
        <end position="637"/>
    </location>
</feature>
<dbReference type="PANTHER" id="PTHR34251">
    <property type="entry name" value="LEUCINE-, GLUTAMATE- AND LYSINE-RICH PROTEIN 1"/>
    <property type="match status" value="1"/>
</dbReference>
<gene>
    <name evidence="3" type="ORF">SI65_04835</name>
</gene>
<dbReference type="STRING" id="573508.A0A1E3BFZ4"/>
<feature type="compositionally biased region" description="Polar residues" evidence="2">
    <location>
        <begin position="348"/>
        <end position="382"/>
    </location>
</feature>
<accession>A0A1E3BFZ4</accession>
<feature type="compositionally biased region" description="Low complexity" evidence="2">
    <location>
        <begin position="294"/>
        <end position="312"/>
    </location>
</feature>
<dbReference type="VEuPathDB" id="FungiDB:SI65_04835"/>
<evidence type="ECO:0000313" key="3">
    <source>
        <dbReference type="EMBL" id="ODM19849.1"/>
    </source>
</evidence>
<feature type="compositionally biased region" description="Polar residues" evidence="2">
    <location>
        <begin position="259"/>
        <end position="293"/>
    </location>
</feature>
<evidence type="ECO:0000256" key="1">
    <source>
        <dbReference type="SAM" id="Coils"/>
    </source>
</evidence>
<name>A0A1E3BFZ4_ASPCR</name>
<evidence type="ECO:0000256" key="2">
    <source>
        <dbReference type="SAM" id="MobiDB-lite"/>
    </source>
</evidence>
<keyword evidence="1" id="KW-0175">Coiled coil</keyword>
<proteinExistence type="predicted"/>
<comment type="caution">
    <text evidence="3">The sequence shown here is derived from an EMBL/GenBank/DDBJ whole genome shotgun (WGS) entry which is preliminary data.</text>
</comment>
<dbReference type="AlphaFoldDB" id="A0A1E3BFZ4"/>
<organism evidence="3 4">
    <name type="scientific">Aspergillus cristatus</name>
    <name type="common">Chinese Fuzhuan brick tea-fermentation fungus</name>
    <name type="synonym">Eurotium cristatum</name>
    <dbReference type="NCBI Taxonomy" id="573508"/>
    <lineage>
        <taxon>Eukaryota</taxon>
        <taxon>Fungi</taxon>
        <taxon>Dikarya</taxon>
        <taxon>Ascomycota</taxon>
        <taxon>Pezizomycotina</taxon>
        <taxon>Eurotiomycetes</taxon>
        <taxon>Eurotiomycetidae</taxon>
        <taxon>Eurotiales</taxon>
        <taxon>Aspergillaceae</taxon>
        <taxon>Aspergillus</taxon>
        <taxon>Aspergillus subgen. Aspergillus</taxon>
    </lineage>
</organism>
<dbReference type="Proteomes" id="UP000094569">
    <property type="component" value="Unassembled WGS sequence"/>
</dbReference>
<sequence>MAEEVPGNRMQTDTLEQQPQQQSTQELAHPEEPPAAEPVPEPEAVLEQPQPAAEQLASDDAQGPSDPPQHSIPETSLETSVPDAPGAEGDEVSIDNNHTDDTANQTTDSTQNDIPEKTPDRVLDLQDNTVNDATDDAHTDVPDDSISNKTNDNATEDQNSETAKLVESTEDTAHTEIVTPVEPVGSAEPTKSTEPTEAPAPIESTEFEPVESPVQPSNDIEPEQSVEQREPTQANDATEPAETGASTGIERPAGPSENGVAQANQFTTQRSPVQQPAFSNAEPASSTAPSLSVSRAASSIPRAASPTAATSIEQDDAPAPIQQPVPVSPLKPVLPPSPSSQGSIPSQRAASPAQSHGQQATSSGHRNSGSVSNYASSGTLSPMQKLASPVQKPAYPTYRAHSPMPKIYSPLARPYYSPMMSPHQTAHSRSHSQMGHPNPSMFPGAYSGLGGAFQSPVLSASGYLPPYTQNPYQGHPSMFPQQQQQPAHDRRFSGFSESNFMPSSFQNLRDLSMMNGNGVDGKFNDAKGHMPQPDVDGENIFLLQRLNDAIPELSRLLHGYKTTQNKLMARESEIKQMQTQYEQSTMRKDFYIEALQNQMRKAANDNAEEISRLKHAVNEVRLELGDLDEKHKNLQEAFAVSQKSNEELSQHKAELECQVAKSDNGLKEERDAHERATEALKQEHKKALATQEQELTGAFERVMAEEATSYREAMKAIETKLLDQQRAMKNEYEEQKRQMQEAHDSLQADFDAKNAELESTQTQLSNTKDDLDARNKEFEETREIHINEIETINAAFSDKERQWEEHRTDLEAQLSHRDEVLANVDQEKQKLEGDCSYKESQLQHAMDEMRTTMENLGKDHERLTKTLNSLGEATDLKSSKGDEFFLESFDELRRSIVALSKEHFAYLPIDPPKSVLAKVPSELPSFLDNMPASRELRSAYIQHVISKTLNYRIFQPFLFTLGRRYDNADIFFQMLSMDIRRKSVRREAFWRQQTLKAAYTAPDAKHSINMTASVIVDEIVDHIKHFADPTQLDPLVMGVRKIVKLAAETWRHARVERGLIVASLPAPDAEGASNQDWEEYGTGKKGGGSGHVLLRTFPQITREVAHEDLVGDEERELPCTYSAGNVLYSDSPIIMARRQELLARKRKSV</sequence>
<feature type="compositionally biased region" description="Basic and acidic residues" evidence="2">
    <location>
        <begin position="114"/>
        <end position="124"/>
    </location>
</feature>
<protein>
    <recommendedName>
        <fullName evidence="5">RNA polymerase Rpb1 C-terminal repeat domain-containing protein</fullName>
    </recommendedName>
</protein>